<dbReference type="Gene3D" id="3.30.300.20">
    <property type="match status" value="1"/>
</dbReference>
<dbReference type="InterPro" id="IPR016484">
    <property type="entry name" value="GTPase_Der"/>
</dbReference>
<dbReference type="NCBIfam" id="TIGR00231">
    <property type="entry name" value="small_GTP"/>
    <property type="match status" value="2"/>
</dbReference>
<evidence type="ECO:0000256" key="5">
    <source>
        <dbReference type="ARBA" id="ARBA00022741"/>
    </source>
</evidence>
<comment type="caution">
    <text evidence="12">The sequence shown here is derived from an EMBL/GenBank/DDBJ whole genome shotgun (WGS) entry which is preliminary data.</text>
</comment>
<dbReference type="CDD" id="cd01895">
    <property type="entry name" value="EngA2"/>
    <property type="match status" value="1"/>
</dbReference>
<evidence type="ECO:0000256" key="10">
    <source>
        <dbReference type="RuleBase" id="RU004481"/>
    </source>
</evidence>
<keyword evidence="6 8" id="KW-0342">GTP-binding</keyword>
<dbReference type="InterPro" id="IPR031166">
    <property type="entry name" value="G_ENGA"/>
</dbReference>
<keyword evidence="4 10" id="KW-0677">Repeat</keyword>
<dbReference type="InterPro" id="IPR032859">
    <property type="entry name" value="KH_dom-like"/>
</dbReference>
<dbReference type="PANTHER" id="PTHR43834:SF6">
    <property type="entry name" value="GTPASE DER"/>
    <property type="match status" value="1"/>
</dbReference>
<evidence type="ECO:0000313" key="12">
    <source>
        <dbReference type="EMBL" id="RJP60309.1"/>
    </source>
</evidence>
<dbReference type="PRINTS" id="PR00326">
    <property type="entry name" value="GTP1OBG"/>
</dbReference>
<evidence type="ECO:0000256" key="8">
    <source>
        <dbReference type="HAMAP-Rule" id="MF_00195"/>
    </source>
</evidence>
<protein>
    <recommendedName>
        <fullName evidence="2 8">GTPase Der</fullName>
    </recommendedName>
    <alternativeName>
        <fullName evidence="7 8">GTP-binding protein EngA</fullName>
    </alternativeName>
</protein>
<keyword evidence="5 8" id="KW-0547">Nucleotide-binding</keyword>
<feature type="binding site" evidence="8">
    <location>
        <begin position="183"/>
        <end position="190"/>
    </location>
    <ligand>
        <name>GTP</name>
        <dbReference type="ChEBI" id="CHEBI:37565"/>
        <label>2</label>
    </ligand>
</feature>
<sequence>MQNLPKVAIVGRPNVGKSSLFNRLIGMRKAIVDPESGVTRDRIYADMEWDAYNFTLIDTGGINFDKTCSVSQLIFKQAQLGVEEADAIIMLVDGKDGLNPFDKDITELLRGYSKPVVLAINKIDIVEQMNLVTEFYQLGFERIFPVSATHGLGLDDLLIEITTYLPRAGAVEEIDIDKITIVGKPNVGKSTLLNAVLKEDRAMVDSVPGTTRDIIDTRVSICEKQYILVDTAGIRHKKKFDNNVETYAFFRTESTIKRSDLVLMLIDAEHGITRQDNRIISMVIEMGKSMLLVVNKWDLIKGCSQKDYIQKMIKIQKHISYVPVIFISALNKSNIPAIFQKAEQVLESSKTKVQTALLNKMISDAQIHRPPPLQNNKKRLKIYYAVQTGIRPPVFTLYVNSKKYLTENYKRYIVNIMRQLFSYEGSPIIVHAKSK</sequence>
<dbReference type="EMBL" id="QZJZ01000031">
    <property type="protein sequence ID" value="RJP60309.1"/>
    <property type="molecule type" value="Genomic_DNA"/>
</dbReference>
<dbReference type="HAMAP" id="MF_00195">
    <property type="entry name" value="GTPase_Der"/>
    <property type="match status" value="1"/>
</dbReference>
<dbReference type="Pfam" id="PF14714">
    <property type="entry name" value="KH_dom-like"/>
    <property type="match status" value="1"/>
</dbReference>
<evidence type="ECO:0000313" key="13">
    <source>
        <dbReference type="Proteomes" id="UP000266426"/>
    </source>
</evidence>
<feature type="binding site" evidence="8">
    <location>
        <begin position="230"/>
        <end position="234"/>
    </location>
    <ligand>
        <name>GTP</name>
        <dbReference type="ChEBI" id="CHEBI:37565"/>
        <label>2</label>
    </ligand>
</feature>
<evidence type="ECO:0000259" key="11">
    <source>
        <dbReference type="PROSITE" id="PS51712"/>
    </source>
</evidence>
<keyword evidence="3 8" id="KW-0690">Ribosome biogenesis</keyword>
<evidence type="ECO:0000256" key="2">
    <source>
        <dbReference type="ARBA" id="ARBA00020953"/>
    </source>
</evidence>
<comment type="subunit">
    <text evidence="8">Associates with the 50S ribosomal subunit.</text>
</comment>
<evidence type="ECO:0000256" key="4">
    <source>
        <dbReference type="ARBA" id="ARBA00022737"/>
    </source>
</evidence>
<dbReference type="Pfam" id="PF01926">
    <property type="entry name" value="MMR_HSR1"/>
    <property type="match status" value="2"/>
</dbReference>
<evidence type="ECO:0000256" key="1">
    <source>
        <dbReference type="ARBA" id="ARBA00008279"/>
    </source>
</evidence>
<feature type="binding site" evidence="8">
    <location>
        <begin position="58"/>
        <end position="62"/>
    </location>
    <ligand>
        <name>GTP</name>
        <dbReference type="ChEBI" id="CHEBI:37565"/>
        <label>1</label>
    </ligand>
</feature>
<dbReference type="PROSITE" id="PS51712">
    <property type="entry name" value="G_ENGA"/>
    <property type="match status" value="2"/>
</dbReference>
<dbReference type="PIRSF" id="PIRSF006485">
    <property type="entry name" value="GTP-binding_EngA"/>
    <property type="match status" value="1"/>
</dbReference>
<dbReference type="FunFam" id="3.40.50.300:FF:000057">
    <property type="entry name" value="GTPase Der"/>
    <property type="match status" value="1"/>
</dbReference>
<dbReference type="Proteomes" id="UP000266426">
    <property type="component" value="Unassembled WGS sequence"/>
</dbReference>
<dbReference type="NCBIfam" id="TIGR03594">
    <property type="entry name" value="GTPase_EngA"/>
    <property type="match status" value="1"/>
</dbReference>
<dbReference type="PANTHER" id="PTHR43834">
    <property type="entry name" value="GTPASE DER"/>
    <property type="match status" value="1"/>
</dbReference>
<dbReference type="GO" id="GO:0042254">
    <property type="term" value="P:ribosome biogenesis"/>
    <property type="evidence" value="ECO:0007669"/>
    <property type="project" value="UniProtKB-KW"/>
</dbReference>
<feature type="binding site" evidence="8">
    <location>
        <begin position="11"/>
        <end position="18"/>
    </location>
    <ligand>
        <name>GTP</name>
        <dbReference type="ChEBI" id="CHEBI:37565"/>
        <label>1</label>
    </ligand>
</feature>
<evidence type="ECO:0000256" key="3">
    <source>
        <dbReference type="ARBA" id="ARBA00022517"/>
    </source>
</evidence>
<feature type="binding site" evidence="8">
    <location>
        <begin position="121"/>
        <end position="124"/>
    </location>
    <ligand>
        <name>GTP</name>
        <dbReference type="ChEBI" id="CHEBI:37565"/>
        <label>1</label>
    </ligand>
</feature>
<feature type="domain" description="EngA-type G" evidence="11">
    <location>
        <begin position="5"/>
        <end position="169"/>
    </location>
</feature>
<dbReference type="InterPro" id="IPR027417">
    <property type="entry name" value="P-loop_NTPase"/>
</dbReference>
<evidence type="ECO:0000256" key="6">
    <source>
        <dbReference type="ARBA" id="ARBA00023134"/>
    </source>
</evidence>
<dbReference type="InterPro" id="IPR005225">
    <property type="entry name" value="Small_GTP-bd"/>
</dbReference>
<feature type="domain" description="EngA-type G" evidence="11">
    <location>
        <begin position="177"/>
        <end position="350"/>
    </location>
</feature>
<reference evidence="12 13" key="1">
    <citation type="journal article" date="2017" name="ISME J.">
        <title>Energy and carbon metabolisms in a deep terrestrial subsurface fluid microbial community.</title>
        <authorList>
            <person name="Momper L."/>
            <person name="Jungbluth S.P."/>
            <person name="Lee M.D."/>
            <person name="Amend J.P."/>
        </authorList>
    </citation>
    <scope>NUCLEOTIDE SEQUENCE [LARGE SCALE GENOMIC DNA]</scope>
    <source>
        <strain evidence="12">SURF_26</strain>
    </source>
</reference>
<proteinExistence type="inferred from homology"/>
<organism evidence="12 13">
    <name type="scientific">Candidatus Auribacter fodinae</name>
    <dbReference type="NCBI Taxonomy" id="2093366"/>
    <lineage>
        <taxon>Bacteria</taxon>
        <taxon>Pseudomonadati</taxon>
        <taxon>Candidatus Auribacterota</taxon>
        <taxon>Candidatus Auribacteria</taxon>
        <taxon>Candidatus Auribacterales</taxon>
        <taxon>Candidatus Auribacteraceae</taxon>
        <taxon>Candidatus Auribacter</taxon>
    </lineage>
</organism>
<dbReference type="SUPFAM" id="SSF52540">
    <property type="entry name" value="P-loop containing nucleoside triphosphate hydrolases"/>
    <property type="match status" value="2"/>
</dbReference>
<dbReference type="FunFam" id="3.40.50.300:FF:000040">
    <property type="entry name" value="GTPase Der"/>
    <property type="match status" value="1"/>
</dbReference>
<dbReference type="InterPro" id="IPR006073">
    <property type="entry name" value="GTP-bd"/>
</dbReference>
<dbReference type="GO" id="GO:0005525">
    <property type="term" value="F:GTP binding"/>
    <property type="evidence" value="ECO:0007669"/>
    <property type="project" value="UniProtKB-UniRule"/>
</dbReference>
<evidence type="ECO:0000256" key="9">
    <source>
        <dbReference type="PROSITE-ProRule" id="PRU01049"/>
    </source>
</evidence>
<comment type="similarity">
    <text evidence="1 8 9 10">Belongs to the TRAFAC class TrmE-Era-EngA-EngB-Septin-like GTPase superfamily. EngA (Der) GTPase family.</text>
</comment>
<dbReference type="InterPro" id="IPR015946">
    <property type="entry name" value="KH_dom-like_a/b"/>
</dbReference>
<accession>A0A3A4R5R4</accession>
<gene>
    <name evidence="8 12" type="primary">der</name>
    <name evidence="12" type="ORF">C4541_04495</name>
</gene>
<evidence type="ECO:0000256" key="7">
    <source>
        <dbReference type="ARBA" id="ARBA00032345"/>
    </source>
</evidence>
<dbReference type="AlphaFoldDB" id="A0A3A4R5R4"/>
<comment type="function">
    <text evidence="8 10">GTPase that plays an essential role in the late steps of ribosome biogenesis.</text>
</comment>
<name>A0A3A4R5R4_9BACT</name>
<dbReference type="Gene3D" id="3.40.50.300">
    <property type="entry name" value="P-loop containing nucleotide triphosphate hydrolases"/>
    <property type="match status" value="2"/>
</dbReference>
<feature type="binding site" evidence="8">
    <location>
        <begin position="295"/>
        <end position="298"/>
    </location>
    <ligand>
        <name>GTP</name>
        <dbReference type="ChEBI" id="CHEBI:37565"/>
        <label>2</label>
    </ligand>
</feature>
<dbReference type="CDD" id="cd01894">
    <property type="entry name" value="EngA1"/>
    <property type="match status" value="1"/>
</dbReference>
<dbReference type="GO" id="GO:0043022">
    <property type="term" value="F:ribosome binding"/>
    <property type="evidence" value="ECO:0007669"/>
    <property type="project" value="TreeGrafter"/>
</dbReference>